<keyword evidence="15" id="KW-0479">Metal-binding</keyword>
<sequence>MTFSCHGALKDIKGNTDFTFVLAGNPNVGKSSIFNRLTGMGVVTANYPGKTVELNMATTTFKDLRIGIIDLPGSYALGAVSEDQWVARRAVLDSNPDAAIMILDATNLARNLYMTLQFIDLRIPLVVALNLIDEAEKRNIIIDAPELSRLLGVPVVPTIATTGQGLDELIQKAIDVAGNKSEIRYNLKYGIDIETDIKKVEEMLSPYDFGINPRALAILLLEEDTEFIELVNKKTNGSSILAEVKKISRDIEKKHGEKTPMRIARERHGLAGSIASQVQSDAAPVTSDKLWDYTTSPLTGIPLLIGVLGVIFAFLFYGGNILSTAFSDLWASYISPLIDGAIFYFFGTGHIGKTLVWGFDAGILAALAVGIPYVLTFYFMLAFLEDSGYLNSVAFLTDRLMHKFGLHGRAIIPLVAGAGCNVPAIIGTRVLTTMRERTIASTLITLIPCSARTAVILGAVSLFVGWKPAVAIYIIVLALVFLVGIGLNHVMPGTSTGLVMEMFPFRAPLMSNIIKKTWYRFKDFVFVAFPIVLIGSLVLGALYETGYLWKLSSPLSPVVEGWLGLPAVAGLTLIFAVLRKELALQLLVTLAIVAYGGGAENLLLFMTPAQLFVYALVNTIYIPCVATIAVLGRELGWKRAGGIMAFTITLAIIVGGIAYRVIGYFGLL</sequence>
<evidence type="ECO:0000256" key="14">
    <source>
        <dbReference type="PIRSR" id="PIRSR603373-1"/>
    </source>
</evidence>
<keyword evidence="10 14" id="KW-0342">GTP-binding</keyword>
<evidence type="ECO:0000256" key="7">
    <source>
        <dbReference type="ARBA" id="ARBA00022989"/>
    </source>
</evidence>
<dbReference type="GO" id="GO:0046872">
    <property type="term" value="F:metal ion binding"/>
    <property type="evidence" value="ECO:0007669"/>
    <property type="project" value="UniProtKB-KW"/>
</dbReference>
<evidence type="ECO:0000256" key="1">
    <source>
        <dbReference type="ARBA" id="ARBA00004651"/>
    </source>
</evidence>
<evidence type="ECO:0000256" key="15">
    <source>
        <dbReference type="PIRSR" id="PIRSR603373-2"/>
    </source>
</evidence>
<feature type="binding site" evidence="14">
    <location>
        <begin position="49"/>
        <end position="53"/>
    </location>
    <ligand>
        <name>GTP</name>
        <dbReference type="ChEBI" id="CHEBI:37565"/>
        <label>1</label>
    </ligand>
</feature>
<evidence type="ECO:0000256" key="10">
    <source>
        <dbReference type="ARBA" id="ARBA00023134"/>
    </source>
</evidence>
<feature type="binding site" evidence="14">
    <location>
        <begin position="130"/>
        <end position="133"/>
    </location>
    <ligand>
        <name>GTP</name>
        <dbReference type="ChEBI" id="CHEBI:37565"/>
        <label>1</label>
    </ligand>
</feature>
<dbReference type="GO" id="GO:0005886">
    <property type="term" value="C:plasma membrane"/>
    <property type="evidence" value="ECO:0007669"/>
    <property type="project" value="UniProtKB-SubCell"/>
</dbReference>
<dbReference type="AlphaFoldDB" id="A0A284VSW7"/>
<feature type="transmembrane region" description="Helical" evidence="16">
    <location>
        <begin position="470"/>
        <end position="490"/>
    </location>
</feature>
<dbReference type="InterPro" id="IPR003373">
    <property type="entry name" value="Fe2_transport_prot-B"/>
</dbReference>
<feature type="binding site" evidence="14">
    <location>
        <begin position="24"/>
        <end position="31"/>
    </location>
    <ligand>
        <name>GTP</name>
        <dbReference type="ChEBI" id="CHEBI:37565"/>
        <label>1</label>
    </ligand>
</feature>
<dbReference type="GO" id="GO:0005525">
    <property type="term" value="F:GTP binding"/>
    <property type="evidence" value="ECO:0007669"/>
    <property type="project" value="UniProtKB-KW"/>
</dbReference>
<dbReference type="InterPro" id="IPR027417">
    <property type="entry name" value="P-loop_NTPase"/>
</dbReference>
<dbReference type="InterPro" id="IPR011642">
    <property type="entry name" value="Gate_dom"/>
</dbReference>
<feature type="transmembrane region" description="Helical" evidence="16">
    <location>
        <begin position="359"/>
        <end position="384"/>
    </location>
</feature>
<gene>
    <name evidence="18" type="ORF">MNV_700039</name>
</gene>
<dbReference type="InterPro" id="IPR011640">
    <property type="entry name" value="Fe2_transport_prot_B_C"/>
</dbReference>
<evidence type="ECO:0000256" key="12">
    <source>
        <dbReference type="ARBA" id="ARBA00031200"/>
    </source>
</evidence>
<evidence type="ECO:0000256" key="6">
    <source>
        <dbReference type="ARBA" id="ARBA00022741"/>
    </source>
</evidence>
<dbReference type="STRING" id="1392998.ANME2D_03369"/>
<protein>
    <recommendedName>
        <fullName evidence="12 13">Ferrous iron transport protein B</fullName>
    </recommendedName>
</protein>
<evidence type="ECO:0000256" key="13">
    <source>
        <dbReference type="NCBIfam" id="TIGR00437"/>
    </source>
</evidence>
<name>A0A284VSW7_9EURY</name>
<feature type="binding site" evidence="14">
    <location>
        <begin position="70"/>
        <end position="73"/>
    </location>
    <ligand>
        <name>GTP</name>
        <dbReference type="ChEBI" id="CHEBI:37565"/>
        <label>1</label>
    </ligand>
</feature>
<dbReference type="Pfam" id="PF07664">
    <property type="entry name" value="FeoB_C"/>
    <property type="match status" value="1"/>
</dbReference>
<dbReference type="CDD" id="cd01879">
    <property type="entry name" value="FeoB"/>
    <property type="match status" value="1"/>
</dbReference>
<evidence type="ECO:0000256" key="8">
    <source>
        <dbReference type="ARBA" id="ARBA00023004"/>
    </source>
</evidence>
<feature type="binding site" evidence="15">
    <location>
        <position position="39"/>
    </location>
    <ligand>
        <name>Mg(2+)</name>
        <dbReference type="ChEBI" id="CHEBI:18420"/>
        <label>2</label>
    </ligand>
</feature>
<dbReference type="EMBL" id="FZMP01000219">
    <property type="protein sequence ID" value="SNQ62385.1"/>
    <property type="molecule type" value="Genomic_DNA"/>
</dbReference>
<dbReference type="GO" id="GO:0015093">
    <property type="term" value="F:ferrous iron transmembrane transporter activity"/>
    <property type="evidence" value="ECO:0007669"/>
    <property type="project" value="UniProtKB-UniRule"/>
</dbReference>
<feature type="transmembrane region" description="Helical" evidence="16">
    <location>
        <begin position="329"/>
        <end position="347"/>
    </location>
</feature>
<reference evidence="19" key="1">
    <citation type="submission" date="2017-06" db="EMBL/GenBank/DDBJ databases">
        <authorList>
            <person name="Cremers G."/>
        </authorList>
    </citation>
    <scope>NUCLEOTIDE SEQUENCE [LARGE SCALE GENOMIC DNA]</scope>
</reference>
<evidence type="ECO:0000313" key="18">
    <source>
        <dbReference type="EMBL" id="SNQ62385.1"/>
    </source>
</evidence>
<dbReference type="Pfam" id="PF02421">
    <property type="entry name" value="FeoB_N"/>
    <property type="match status" value="1"/>
</dbReference>
<comment type="subcellular location">
    <subcellularLocation>
        <location evidence="1">Cell membrane</location>
        <topology evidence="1">Multi-pass membrane protein</topology>
    </subcellularLocation>
</comment>
<keyword evidence="3" id="KW-1003">Cell membrane</keyword>
<organism evidence="18 19">
    <name type="scientific">Candidatus Methanoperedens nitratireducens</name>
    <dbReference type="NCBI Taxonomy" id="1392998"/>
    <lineage>
        <taxon>Archaea</taxon>
        <taxon>Methanobacteriati</taxon>
        <taxon>Methanobacteriota</taxon>
        <taxon>Stenosarchaea group</taxon>
        <taxon>Methanomicrobia</taxon>
        <taxon>Methanosarcinales</taxon>
        <taxon>ANME-2 cluster</taxon>
        <taxon>Candidatus Methanoperedentaceae</taxon>
        <taxon>Candidatus Methanoperedens</taxon>
    </lineage>
</organism>
<dbReference type="Gene3D" id="3.40.50.300">
    <property type="entry name" value="P-loop containing nucleotide triphosphate hydrolases"/>
    <property type="match status" value="1"/>
</dbReference>
<feature type="domain" description="FeoB-type G" evidence="17">
    <location>
        <begin position="17"/>
        <end position="179"/>
    </location>
</feature>
<keyword evidence="11 16" id="KW-0472">Membrane</keyword>
<evidence type="ECO:0000256" key="2">
    <source>
        <dbReference type="ARBA" id="ARBA00022448"/>
    </source>
</evidence>
<keyword evidence="4" id="KW-0410">Iron transport</keyword>
<feature type="transmembrane region" description="Helical" evidence="16">
    <location>
        <begin position="524"/>
        <end position="542"/>
    </location>
</feature>
<dbReference type="PANTHER" id="PTHR43185:SF1">
    <property type="entry name" value="FE(2+) TRANSPORTER FEOB"/>
    <property type="match status" value="1"/>
</dbReference>
<dbReference type="Proteomes" id="UP000218615">
    <property type="component" value="Unassembled WGS sequence"/>
</dbReference>
<feature type="transmembrane region" description="Helical" evidence="16">
    <location>
        <begin position="562"/>
        <end position="579"/>
    </location>
</feature>
<keyword evidence="7 16" id="KW-1133">Transmembrane helix</keyword>
<dbReference type="PROSITE" id="PS51711">
    <property type="entry name" value="G_FEOB"/>
    <property type="match status" value="1"/>
</dbReference>
<proteinExistence type="predicted"/>
<dbReference type="SUPFAM" id="SSF52540">
    <property type="entry name" value="P-loop containing nucleoside triphosphate hydrolases"/>
    <property type="match status" value="1"/>
</dbReference>
<feature type="binding site" evidence="15">
    <location>
        <position position="38"/>
    </location>
    <ligand>
        <name>Mg(2+)</name>
        <dbReference type="ChEBI" id="CHEBI:18420"/>
        <label>2</label>
    </ligand>
</feature>
<feature type="transmembrane region" description="Helical" evidence="16">
    <location>
        <begin position="586"/>
        <end position="605"/>
    </location>
</feature>
<evidence type="ECO:0000256" key="4">
    <source>
        <dbReference type="ARBA" id="ARBA00022496"/>
    </source>
</evidence>
<dbReference type="Pfam" id="PF07670">
    <property type="entry name" value="Gate"/>
    <property type="match status" value="2"/>
</dbReference>
<evidence type="ECO:0000313" key="19">
    <source>
        <dbReference type="Proteomes" id="UP000218615"/>
    </source>
</evidence>
<feature type="transmembrane region" description="Helical" evidence="16">
    <location>
        <begin position="438"/>
        <end position="464"/>
    </location>
</feature>
<dbReference type="NCBIfam" id="TIGR00437">
    <property type="entry name" value="feoB"/>
    <property type="match status" value="1"/>
</dbReference>
<dbReference type="InterPro" id="IPR050860">
    <property type="entry name" value="FeoB_GTPase"/>
</dbReference>
<dbReference type="Pfam" id="PF17910">
    <property type="entry name" value="FeoB_Cyto"/>
    <property type="match status" value="1"/>
</dbReference>
<feature type="transmembrane region" description="Helical" evidence="16">
    <location>
        <begin position="298"/>
        <end position="317"/>
    </location>
</feature>
<keyword evidence="19" id="KW-1185">Reference proteome</keyword>
<dbReference type="InterPro" id="IPR041069">
    <property type="entry name" value="FeoB_Cyto"/>
</dbReference>
<evidence type="ECO:0000259" key="17">
    <source>
        <dbReference type="PROSITE" id="PS51711"/>
    </source>
</evidence>
<dbReference type="InterPro" id="IPR030389">
    <property type="entry name" value="G_FEOB_dom"/>
</dbReference>
<dbReference type="PANTHER" id="PTHR43185">
    <property type="entry name" value="FERROUS IRON TRANSPORT PROTEIN B"/>
    <property type="match status" value="1"/>
</dbReference>
<keyword evidence="9" id="KW-0406">Ion transport</keyword>
<feature type="transmembrane region" description="Helical" evidence="16">
    <location>
        <begin position="611"/>
        <end position="631"/>
    </location>
</feature>
<keyword evidence="8" id="KW-0408">Iron</keyword>
<evidence type="ECO:0000256" key="3">
    <source>
        <dbReference type="ARBA" id="ARBA00022475"/>
    </source>
</evidence>
<feature type="binding site" evidence="15">
    <location>
        <position position="35"/>
    </location>
    <ligand>
        <name>Mg(2+)</name>
        <dbReference type="ChEBI" id="CHEBI:18420"/>
        <label>2</label>
    </ligand>
</feature>
<keyword evidence="15" id="KW-0460">Magnesium</keyword>
<dbReference type="Gene3D" id="1.10.287.1770">
    <property type="match status" value="1"/>
</dbReference>
<evidence type="ECO:0000256" key="5">
    <source>
        <dbReference type="ARBA" id="ARBA00022692"/>
    </source>
</evidence>
<evidence type="ECO:0000256" key="9">
    <source>
        <dbReference type="ARBA" id="ARBA00023065"/>
    </source>
</evidence>
<evidence type="ECO:0000256" key="11">
    <source>
        <dbReference type="ARBA" id="ARBA00023136"/>
    </source>
</evidence>
<feature type="transmembrane region" description="Helical" evidence="16">
    <location>
        <begin position="643"/>
        <end position="662"/>
    </location>
</feature>
<accession>A0A284VSW7</accession>
<keyword evidence="6 14" id="KW-0547">Nucleotide-binding</keyword>
<evidence type="ECO:0000256" key="16">
    <source>
        <dbReference type="SAM" id="Phobius"/>
    </source>
</evidence>
<keyword evidence="5 16" id="KW-0812">Transmembrane</keyword>
<keyword evidence="2" id="KW-0813">Transport</keyword>